<name>A0A7S0B7Y3_9DINO</name>
<feature type="signal peptide" evidence="1">
    <location>
        <begin position="1"/>
        <end position="21"/>
    </location>
</feature>
<reference evidence="2" key="1">
    <citation type="submission" date="2021-01" db="EMBL/GenBank/DDBJ databases">
        <authorList>
            <person name="Corre E."/>
            <person name="Pelletier E."/>
            <person name="Niang G."/>
            <person name="Scheremetjew M."/>
            <person name="Finn R."/>
            <person name="Kale V."/>
            <person name="Holt S."/>
            <person name="Cochrane G."/>
            <person name="Meng A."/>
            <person name="Brown T."/>
            <person name="Cohen L."/>
        </authorList>
    </citation>
    <scope>NUCLEOTIDE SEQUENCE</scope>
    <source>
        <strain evidence="2">Pbaha01</strain>
    </source>
</reference>
<organism evidence="2">
    <name type="scientific">Pyrodinium bahamense</name>
    <dbReference type="NCBI Taxonomy" id="73915"/>
    <lineage>
        <taxon>Eukaryota</taxon>
        <taxon>Sar</taxon>
        <taxon>Alveolata</taxon>
        <taxon>Dinophyceae</taxon>
        <taxon>Gonyaulacales</taxon>
        <taxon>Pyrocystaceae</taxon>
        <taxon>Pyrodinium</taxon>
    </lineage>
</organism>
<keyword evidence="1" id="KW-0732">Signal</keyword>
<evidence type="ECO:0000313" key="2">
    <source>
        <dbReference type="EMBL" id="CAD8385979.1"/>
    </source>
</evidence>
<dbReference type="AlphaFoldDB" id="A0A7S0B7Y3"/>
<feature type="chain" id="PRO_5030817190" evidence="1">
    <location>
        <begin position="22"/>
        <end position="487"/>
    </location>
</feature>
<protein>
    <submittedName>
        <fullName evidence="2">Uncharacterized protein</fullName>
    </submittedName>
</protein>
<proteinExistence type="predicted"/>
<gene>
    <name evidence="2" type="ORF">PBAH0796_LOCUS29667</name>
</gene>
<accession>A0A7S0B7Y3</accession>
<dbReference type="EMBL" id="HBEG01048630">
    <property type="protein sequence ID" value="CAD8385979.1"/>
    <property type="molecule type" value="Transcribed_RNA"/>
</dbReference>
<sequence>MQIVARSLAASCLVVATVVVGSDPDANLKAIDHVSEEGVQVLAGMAEAFLHRGSLNQTEVRCLLSCADNITTWAYGASADLASALGALLRPSGTMATAAAAAADLILVMPTLKARLGGLVALFGNFTGPCLGAAAQRALVVAGEHLGTLSYVTGHLRARGADIIHEMAAAYEAFGEGKFLDFGRGVGRACRKVLLANASASCESCLPEGPPSPAELVNLSAGLLQGFFGRGFELGITSDTRIATASTDAIAVRGFVFGTDATGTAHSDAVSPLNFSVDLHKCVQVNLRPFQSKVMGILQYFARQDLASESDIVQVLPAILTSTIKEAPVALGECGISVKQLEMIVAALEAFGAVRVQLKLPKSGIDVDPSGPIAQLQKAADSWNKMDWFALGRDIGTMLLQLVIQVFPQKYELDAAGALRERLAGLAGAPAAPPPAPRLLLLLAGAAIPPLLGGVAAVARTRRDIAAAARGGARAGDLEAILDATLE</sequence>
<evidence type="ECO:0000256" key="1">
    <source>
        <dbReference type="SAM" id="SignalP"/>
    </source>
</evidence>